<sequence length="126" mass="14529">MDTWKRWGNETVRMMAFEIRAEITPTHGYLQVLAAGSEWEREAERLYGLLARLQIVEAVLRELIAGRIKRRPWIARQAVLLGEELGSVYRELLKLPLDPVSERLAVMLQGLWMAERLCRELADLAG</sequence>
<protein>
    <recommendedName>
        <fullName evidence="3">Four helix bundle protein</fullName>
    </recommendedName>
</protein>
<keyword evidence="2" id="KW-1185">Reference proteome</keyword>
<dbReference type="EMBL" id="JAPMLT010000013">
    <property type="protein sequence ID" value="MCX7571889.1"/>
    <property type="molecule type" value="Genomic_DNA"/>
</dbReference>
<evidence type="ECO:0008006" key="3">
    <source>
        <dbReference type="Google" id="ProtNLM"/>
    </source>
</evidence>
<gene>
    <name evidence="1" type="ORF">OS242_18240</name>
</gene>
<dbReference type="Proteomes" id="UP001208017">
    <property type="component" value="Unassembled WGS sequence"/>
</dbReference>
<evidence type="ECO:0000313" key="2">
    <source>
        <dbReference type="Proteomes" id="UP001208017"/>
    </source>
</evidence>
<name>A0ABT3X4Q9_9BACL</name>
<evidence type="ECO:0000313" key="1">
    <source>
        <dbReference type="EMBL" id="MCX7571889.1"/>
    </source>
</evidence>
<dbReference type="RefSeq" id="WP_267153134.1">
    <property type="nucleotide sequence ID" value="NZ_JAPMLT010000013.1"/>
</dbReference>
<reference evidence="1 2" key="1">
    <citation type="submission" date="2022-11" db="EMBL/GenBank/DDBJ databases">
        <title>Study of microbial diversity in lake waters.</title>
        <authorList>
            <person name="Zhang J."/>
        </authorList>
    </citation>
    <scope>NUCLEOTIDE SEQUENCE [LARGE SCALE GENOMIC DNA]</scope>
    <source>
        <strain evidence="1 2">DT12</strain>
    </source>
</reference>
<organism evidence="1 2">
    <name type="scientific">Tumebacillus lacus</name>
    <dbReference type="NCBI Taxonomy" id="2995335"/>
    <lineage>
        <taxon>Bacteria</taxon>
        <taxon>Bacillati</taxon>
        <taxon>Bacillota</taxon>
        <taxon>Bacilli</taxon>
        <taxon>Bacillales</taxon>
        <taxon>Alicyclobacillaceae</taxon>
        <taxon>Tumebacillus</taxon>
    </lineage>
</organism>
<comment type="caution">
    <text evidence="1">The sequence shown here is derived from an EMBL/GenBank/DDBJ whole genome shotgun (WGS) entry which is preliminary data.</text>
</comment>
<proteinExistence type="predicted"/>
<accession>A0ABT3X4Q9</accession>